<dbReference type="RefSeq" id="WP_004499482.1">
    <property type="nucleotide sequence ID" value="NZ_AFLV02000038.1"/>
</dbReference>
<reference evidence="1 2" key="1">
    <citation type="submission" date="2012-10" db="EMBL/GenBank/DDBJ databases">
        <authorList>
            <person name="Harkins D.M."/>
            <person name="Durkin A.S."/>
            <person name="Brinkac L.M."/>
            <person name="Haft D.H."/>
            <person name="Selengut J.D."/>
            <person name="Sanka R."/>
            <person name="DePew J."/>
            <person name="Purushe J."/>
            <person name="Whelen A.C."/>
            <person name="Vinetz J.M."/>
            <person name="Sutton G.G."/>
            <person name="Nierman W.C."/>
            <person name="Fouts D.E."/>
        </authorList>
    </citation>
    <scope>NUCLEOTIDE SEQUENCE [LARGE SCALE GENOMIC DNA]</scope>
    <source>
        <strain evidence="1 2">2006001853</strain>
    </source>
</reference>
<dbReference type="EMBL" id="AFLV02000038">
    <property type="protein sequence ID" value="EKR64653.1"/>
    <property type="molecule type" value="Genomic_DNA"/>
</dbReference>
<evidence type="ECO:0000313" key="2">
    <source>
        <dbReference type="Proteomes" id="UP000001338"/>
    </source>
</evidence>
<accession>A0A828Z3U9</accession>
<comment type="caution">
    <text evidence="1">The sequence shown here is derived from an EMBL/GenBank/DDBJ whole genome shotgun (WGS) entry which is preliminary data.</text>
</comment>
<sequence length="255" mass="30193">MKFRTILVFSFLFTISIWGEPPRPSNVPRGAVYNEKYKTFILEEKEEPFLKRTEWSTLGVLEGEVYSLEGLTDATHYIDGRWYSRKQYYGFNIDKAKILPPREKPSSIPKEAEFNFDFRKWELGETKEGKKEGVWKLWWPAGQEAGMVEYKKGVYDGKLHLIWENGKTKESCTYVSGKREGEQLIYHESGNLNEKVKYVHGLEEGEWLKYFDTGDLQYRVTFVKGVGTMQERYENGKLKERKYYKNKKVIKHEKF</sequence>
<protein>
    <submittedName>
        <fullName evidence="1">MORN repeat protein</fullName>
    </submittedName>
</protein>
<dbReference type="GeneID" id="61111991"/>
<name>A0A828Z3U9_9LEPT</name>
<dbReference type="Pfam" id="PF07661">
    <property type="entry name" value="MORN_2"/>
    <property type="match status" value="3"/>
</dbReference>
<dbReference type="InterPro" id="IPR011652">
    <property type="entry name" value="MORN_2"/>
</dbReference>
<dbReference type="Proteomes" id="UP000001338">
    <property type="component" value="Unassembled WGS sequence"/>
</dbReference>
<organism evidence="1 2">
    <name type="scientific">Leptospira weilii str. 2006001853</name>
    <dbReference type="NCBI Taxonomy" id="1001589"/>
    <lineage>
        <taxon>Bacteria</taxon>
        <taxon>Pseudomonadati</taxon>
        <taxon>Spirochaetota</taxon>
        <taxon>Spirochaetia</taxon>
        <taxon>Leptospirales</taxon>
        <taxon>Leptospiraceae</taxon>
        <taxon>Leptospira</taxon>
    </lineage>
</organism>
<evidence type="ECO:0000313" key="1">
    <source>
        <dbReference type="EMBL" id="EKR64653.1"/>
    </source>
</evidence>
<dbReference type="Gene3D" id="3.90.930.1">
    <property type="match status" value="1"/>
</dbReference>
<dbReference type="SUPFAM" id="SSF82185">
    <property type="entry name" value="Histone H3 K4-specific methyltransferase SET7/9 N-terminal domain"/>
    <property type="match status" value="1"/>
</dbReference>
<dbReference type="AlphaFoldDB" id="A0A828Z3U9"/>
<gene>
    <name evidence="1" type="ORF">LEP1GSC036_3201</name>
</gene>
<proteinExistence type="predicted"/>